<name>A0A1F8DKE0_9BACT</name>
<evidence type="ECO:0008006" key="5">
    <source>
        <dbReference type="Google" id="ProtNLM"/>
    </source>
</evidence>
<dbReference type="Pfam" id="PF00534">
    <property type="entry name" value="Glycos_transf_1"/>
    <property type="match status" value="1"/>
</dbReference>
<comment type="caution">
    <text evidence="3">The sequence shown here is derived from an EMBL/GenBank/DDBJ whole genome shotgun (WGS) entry which is preliminary data.</text>
</comment>
<dbReference type="GO" id="GO:0016757">
    <property type="term" value="F:glycosyltransferase activity"/>
    <property type="evidence" value="ECO:0007669"/>
    <property type="project" value="InterPro"/>
</dbReference>
<evidence type="ECO:0000259" key="2">
    <source>
        <dbReference type="Pfam" id="PF13439"/>
    </source>
</evidence>
<evidence type="ECO:0000313" key="4">
    <source>
        <dbReference type="Proteomes" id="UP000182002"/>
    </source>
</evidence>
<reference evidence="3 4" key="1">
    <citation type="journal article" date="2016" name="Nat. Commun.">
        <title>Thousands of microbial genomes shed light on interconnected biogeochemical processes in an aquifer system.</title>
        <authorList>
            <person name="Anantharaman K."/>
            <person name="Brown C.T."/>
            <person name="Hug L.A."/>
            <person name="Sharon I."/>
            <person name="Castelle C.J."/>
            <person name="Probst A.J."/>
            <person name="Thomas B.C."/>
            <person name="Singh A."/>
            <person name="Wilkins M.J."/>
            <person name="Karaoz U."/>
            <person name="Brodie E.L."/>
            <person name="Williams K.H."/>
            <person name="Hubbard S.S."/>
            <person name="Banfield J.F."/>
        </authorList>
    </citation>
    <scope>NUCLEOTIDE SEQUENCE [LARGE SCALE GENOMIC DNA]</scope>
</reference>
<dbReference type="InterPro" id="IPR028098">
    <property type="entry name" value="Glyco_trans_4-like_N"/>
</dbReference>
<dbReference type="Proteomes" id="UP000182002">
    <property type="component" value="Unassembled WGS sequence"/>
</dbReference>
<dbReference type="SUPFAM" id="SSF53756">
    <property type="entry name" value="UDP-Glycosyltransferase/glycogen phosphorylase"/>
    <property type="match status" value="1"/>
</dbReference>
<feature type="domain" description="Glycosyl transferase family 1" evidence="1">
    <location>
        <begin position="192"/>
        <end position="348"/>
    </location>
</feature>
<dbReference type="InterPro" id="IPR050194">
    <property type="entry name" value="Glycosyltransferase_grp1"/>
</dbReference>
<proteinExistence type="predicted"/>
<dbReference type="PANTHER" id="PTHR45947:SF3">
    <property type="entry name" value="SULFOQUINOVOSYL TRANSFERASE SQD2"/>
    <property type="match status" value="1"/>
</dbReference>
<gene>
    <name evidence="3" type="ORF">A3J77_00860</name>
</gene>
<accession>A0A1F8DKE0</accession>
<feature type="domain" description="Glycosyltransferase subfamily 4-like N-terminal" evidence="2">
    <location>
        <begin position="24"/>
        <end position="185"/>
    </location>
</feature>
<protein>
    <recommendedName>
        <fullName evidence="5">Glycosyl transferase family 1 domain-containing protein</fullName>
    </recommendedName>
</protein>
<dbReference type="AlphaFoldDB" id="A0A1F8DKE0"/>
<dbReference type="EMBL" id="MGIO01000036">
    <property type="protein sequence ID" value="OGM89067.1"/>
    <property type="molecule type" value="Genomic_DNA"/>
</dbReference>
<dbReference type="CDD" id="cd03801">
    <property type="entry name" value="GT4_PimA-like"/>
    <property type="match status" value="1"/>
</dbReference>
<evidence type="ECO:0000259" key="1">
    <source>
        <dbReference type="Pfam" id="PF00534"/>
    </source>
</evidence>
<dbReference type="Pfam" id="PF13439">
    <property type="entry name" value="Glyco_transf_4"/>
    <property type="match status" value="1"/>
</dbReference>
<dbReference type="InterPro" id="IPR001296">
    <property type="entry name" value="Glyco_trans_1"/>
</dbReference>
<organism evidence="3 4">
    <name type="scientific">Candidatus Wolfebacteria bacterium RBG_13_41_7</name>
    <dbReference type="NCBI Taxonomy" id="1802554"/>
    <lineage>
        <taxon>Bacteria</taxon>
        <taxon>Candidatus Wolfeibacteriota</taxon>
    </lineage>
</organism>
<dbReference type="PANTHER" id="PTHR45947">
    <property type="entry name" value="SULFOQUINOVOSYL TRANSFERASE SQD2"/>
    <property type="match status" value="1"/>
</dbReference>
<sequence length="371" mass="41559">MNGILEENKKTVVILSAFYEPFMSGAEQMAKEIVERLGGKYEMVLIAARLDRKLAKFEQRDNFKLIRVGIGHKKIDKFLYPLLAALAVRKIKPQIAHAIMESYAGGALVITKYLCPNAKRILTLQSGDLDDPSKQNKFLIRIFWRPIHNSPDRITAISNFLADRAKQLGVEEDKILITPNGIDLSKIPKGEEKISKRVVCVARLSWEKGLDYLIKAWPGVLKQEPTAKLVLVGEGDKRQEIESLIKKLGIESSVELKGNLPHRQVLEELKKSEIFICPSLAEGLGIVFIEAQACGLPVIGTRVGGIPDVIQDMENGLLIEPKNSQTIMEAIKKLLKDKELASRLSDRALETVKKFSWDAVIAQIDKLYQEV</sequence>
<evidence type="ECO:0000313" key="3">
    <source>
        <dbReference type="EMBL" id="OGM89067.1"/>
    </source>
</evidence>
<dbReference type="Gene3D" id="3.40.50.2000">
    <property type="entry name" value="Glycogen Phosphorylase B"/>
    <property type="match status" value="2"/>
</dbReference>